<dbReference type="GO" id="GO:0009002">
    <property type="term" value="F:serine-type D-Ala-D-Ala carboxypeptidase activity"/>
    <property type="evidence" value="ECO:0007669"/>
    <property type="project" value="UniProtKB-EC"/>
</dbReference>
<dbReference type="PANTHER" id="PTHR30023">
    <property type="entry name" value="D-ALANYL-D-ALANINE CARBOXYPEPTIDASE"/>
    <property type="match status" value="1"/>
</dbReference>
<sequence length="486" mass="53791">MKKTFTFTFFLSIFYSVFIFAQTNIGVKQYPQLLENQISTSNAVVVEKLLTPKELVDININGMMSDPVLRNADWGFVVYDPKTNKIVSSYNETTPLVPASTTKLLTTETAMNLLGENFRWITQLEYSGEIDADGVLNGNLYIVGSGDPTLGTGKAGSSRYASIVSDYIYAISQEKGIKKINGDIIIQNAIFKENKTPFLPENIVWMEQNNYYLPVGSTKDIEPRNEKLLSASKNPVEKQKKFFYISPYVDKMVFANEFIGSIYTTKLPDAPYYLANSLRSTLTKSKIPVSGKVISKLADLDAEPRKIITAYRSPTLGAIIYDTNKRSDNASAEALLRMVGFQKKGDQSLESGRAVVTEHLAKSGFDMEGLSYYDGSGLSRNNKVSTISQVKFLTSLMSSKYYKSFFASLPIGGEDGTLKRMFNDSPASGQVFAKTGTLNKVKALTGFIKTDSGKTLVFSILVNNYSGSVSQVKSKMEELLEPVLKL</sequence>
<name>A0A8J8G6I3_9FLAO</name>
<dbReference type="EC" id="3.4.16.4" evidence="3"/>
<evidence type="ECO:0000256" key="1">
    <source>
        <dbReference type="ARBA" id="ARBA00006096"/>
    </source>
</evidence>
<gene>
    <name evidence="3" type="ORF">HNQ03_000978</name>
</gene>
<keyword evidence="4" id="KW-1185">Reference proteome</keyword>
<keyword evidence="3" id="KW-0645">Protease</keyword>
<comment type="similarity">
    <text evidence="1">Belongs to the peptidase S13 family.</text>
</comment>
<dbReference type="EC" id="3.4.21.-" evidence="3"/>
<organism evidence="3 4">
    <name type="scientific">Frigoriflavimonas asaccharolytica</name>
    <dbReference type="NCBI Taxonomy" id="2735899"/>
    <lineage>
        <taxon>Bacteria</taxon>
        <taxon>Pseudomonadati</taxon>
        <taxon>Bacteroidota</taxon>
        <taxon>Flavobacteriia</taxon>
        <taxon>Flavobacteriales</taxon>
        <taxon>Weeksellaceae</taxon>
        <taxon>Frigoriflavimonas</taxon>
    </lineage>
</organism>
<evidence type="ECO:0000313" key="3">
    <source>
        <dbReference type="EMBL" id="NRS91911.1"/>
    </source>
</evidence>
<accession>A0A8J8G6I3</accession>
<dbReference type="GO" id="GO:0000270">
    <property type="term" value="P:peptidoglycan metabolic process"/>
    <property type="evidence" value="ECO:0007669"/>
    <property type="project" value="TreeGrafter"/>
</dbReference>
<keyword evidence="3" id="KW-0121">Carboxypeptidase</keyword>
<dbReference type="Gene3D" id="3.50.80.20">
    <property type="entry name" value="D-Ala-D-Ala carboxypeptidase C, peptidase S13"/>
    <property type="match status" value="1"/>
</dbReference>
<dbReference type="PRINTS" id="PR00922">
    <property type="entry name" value="DADACBPTASE3"/>
</dbReference>
<protein>
    <submittedName>
        <fullName evidence="3">D-alanyl-D-alanine carboxypeptidase/D-alanyl-D-alanine-endopeptidase (Penicillin-binding protein 4)</fullName>
        <ecNumber evidence="3">3.4.16.4</ecNumber>
        <ecNumber evidence="3">3.4.21.-</ecNumber>
    </submittedName>
</protein>
<dbReference type="InterPro" id="IPR000667">
    <property type="entry name" value="Peptidase_S13"/>
</dbReference>
<dbReference type="GO" id="GO:0006508">
    <property type="term" value="P:proteolysis"/>
    <property type="evidence" value="ECO:0007669"/>
    <property type="project" value="InterPro"/>
</dbReference>
<evidence type="ECO:0000313" key="4">
    <source>
        <dbReference type="Proteomes" id="UP000610746"/>
    </source>
</evidence>
<dbReference type="AlphaFoldDB" id="A0A8J8G6I3"/>
<evidence type="ECO:0000256" key="2">
    <source>
        <dbReference type="ARBA" id="ARBA00022801"/>
    </source>
</evidence>
<dbReference type="Proteomes" id="UP000610746">
    <property type="component" value="Unassembled WGS sequence"/>
</dbReference>
<dbReference type="PANTHER" id="PTHR30023:SF0">
    <property type="entry name" value="PENICILLIN-SENSITIVE CARBOXYPEPTIDASE A"/>
    <property type="match status" value="1"/>
</dbReference>
<dbReference type="NCBIfam" id="TIGR00666">
    <property type="entry name" value="PBP4"/>
    <property type="match status" value="1"/>
</dbReference>
<dbReference type="SUPFAM" id="SSF56601">
    <property type="entry name" value="beta-lactamase/transpeptidase-like"/>
    <property type="match status" value="1"/>
</dbReference>
<dbReference type="Pfam" id="PF02113">
    <property type="entry name" value="Peptidase_S13"/>
    <property type="match status" value="2"/>
</dbReference>
<dbReference type="InterPro" id="IPR012338">
    <property type="entry name" value="Beta-lactam/transpept-like"/>
</dbReference>
<reference evidence="3" key="1">
    <citation type="submission" date="2020-05" db="EMBL/GenBank/DDBJ databases">
        <title>Genomic Encyclopedia of Type Strains, Phase IV (KMG-V): Genome sequencing to study the core and pangenomes of soil and plant-associated prokaryotes.</title>
        <authorList>
            <person name="Whitman W."/>
        </authorList>
    </citation>
    <scope>NUCLEOTIDE SEQUENCE</scope>
    <source>
        <strain evidence="3">16F</strain>
    </source>
</reference>
<proteinExistence type="inferred from homology"/>
<comment type="caution">
    <text evidence="3">The sequence shown here is derived from an EMBL/GenBank/DDBJ whole genome shotgun (WGS) entry which is preliminary data.</text>
</comment>
<dbReference type="Gene3D" id="3.40.710.10">
    <property type="entry name" value="DD-peptidase/beta-lactamase superfamily"/>
    <property type="match status" value="2"/>
</dbReference>
<dbReference type="RefSeq" id="WP_173778528.1">
    <property type="nucleotide sequence ID" value="NZ_JABSNO010000005.1"/>
</dbReference>
<dbReference type="EMBL" id="JABSNO010000005">
    <property type="protein sequence ID" value="NRS91911.1"/>
    <property type="molecule type" value="Genomic_DNA"/>
</dbReference>
<keyword evidence="2 3" id="KW-0378">Hydrolase</keyword>